<comment type="caution">
    <text evidence="2">The sequence shown here is derived from an EMBL/GenBank/DDBJ whole genome shotgun (WGS) entry which is preliminary data.</text>
</comment>
<evidence type="ECO:0000256" key="1">
    <source>
        <dbReference type="SAM" id="MobiDB-lite"/>
    </source>
</evidence>
<feature type="region of interest" description="Disordered" evidence="1">
    <location>
        <begin position="243"/>
        <end position="267"/>
    </location>
</feature>
<accession>A0AAV0WP38</accession>
<evidence type="ECO:0000313" key="3">
    <source>
        <dbReference type="Proteomes" id="UP001160148"/>
    </source>
</evidence>
<sequence length="457" mass="53036">MEQSQPFKKKRKCVTDHDRHRESALKSILVKDLPIYDIRWNLGFLNKLYEPVLCKGAPVNGYLSSADVLNKVIFKVFMSYSDAFQLGFTSHPLQNVILKPGNYLEFSECRFVRKMSDTNLPPNDYGIYEVHIPENKTLEDINTLKIINWLWVNQRHNYDGWMKMIRVMVLTGRQMQGRPIENDLNKKCISTRVSVNALIGDRGLCHGLCDLKVPKLLIDRSTGLYNWPGWALTFDTDENSSFHSSSPDNSDFGTDSADSGPIGVACNRPRITGFTSFTETSSESSSEASSKSKTSRLDVFINGRGGDYWDRRMRKRFDLYMRTSFNERRIRGAIREARRKVRLQYDSERRSMEPLFDAEAKRAEALAAERVRSKVRHQNETLRVNNYPAPRGKSIEHYLYRYKQLNHKLKSQLECSWTRYYGKKLIPTNINKSEHRNDISLKCWVSPVPWIHQTGIK</sequence>
<gene>
    <name evidence="2" type="ORF">MEUPH1_LOCUS13130</name>
</gene>
<feature type="compositionally biased region" description="Low complexity" evidence="1">
    <location>
        <begin position="243"/>
        <end position="252"/>
    </location>
</feature>
<protein>
    <submittedName>
        <fullName evidence="2">Uncharacterized protein</fullName>
    </submittedName>
</protein>
<proteinExistence type="predicted"/>
<dbReference type="Proteomes" id="UP001160148">
    <property type="component" value="Unassembled WGS sequence"/>
</dbReference>
<dbReference type="EMBL" id="CARXXK010000002">
    <property type="protein sequence ID" value="CAI6357508.1"/>
    <property type="molecule type" value="Genomic_DNA"/>
</dbReference>
<organism evidence="2 3">
    <name type="scientific">Macrosiphum euphorbiae</name>
    <name type="common">potato aphid</name>
    <dbReference type="NCBI Taxonomy" id="13131"/>
    <lineage>
        <taxon>Eukaryota</taxon>
        <taxon>Metazoa</taxon>
        <taxon>Ecdysozoa</taxon>
        <taxon>Arthropoda</taxon>
        <taxon>Hexapoda</taxon>
        <taxon>Insecta</taxon>
        <taxon>Pterygota</taxon>
        <taxon>Neoptera</taxon>
        <taxon>Paraneoptera</taxon>
        <taxon>Hemiptera</taxon>
        <taxon>Sternorrhyncha</taxon>
        <taxon>Aphidomorpha</taxon>
        <taxon>Aphidoidea</taxon>
        <taxon>Aphididae</taxon>
        <taxon>Macrosiphini</taxon>
        <taxon>Macrosiphum</taxon>
    </lineage>
</organism>
<dbReference type="AlphaFoldDB" id="A0AAV0WP38"/>
<reference evidence="2 3" key="1">
    <citation type="submission" date="2023-01" db="EMBL/GenBank/DDBJ databases">
        <authorList>
            <person name="Whitehead M."/>
        </authorList>
    </citation>
    <scope>NUCLEOTIDE SEQUENCE [LARGE SCALE GENOMIC DNA]</scope>
</reference>
<evidence type="ECO:0000313" key="2">
    <source>
        <dbReference type="EMBL" id="CAI6357508.1"/>
    </source>
</evidence>
<name>A0AAV0WP38_9HEMI</name>
<keyword evidence="3" id="KW-1185">Reference proteome</keyword>